<keyword evidence="1" id="KW-0812">Transmembrane</keyword>
<sequence>MKNLEIIFNSLEEREKYILFIGVLFVIAFVGIFFITVPQINYMNKLEKKLNKEIESYNELLKLAGIYASNKQIKIKKGLNIANIDKIATKTGIKNKVLKIKPITYQNKDAYELTIEKITPEELQNFINNLKKEKIDIYFISIENPRDNNKLNVRITIG</sequence>
<reference evidence="2 3" key="1">
    <citation type="submission" date="2018-10" db="EMBL/GenBank/DDBJ databases">
        <title>Genomic Encyclopedia of Archaeal and Bacterial Type Strains, Phase II (KMG-II): from individual species to whole genera.</title>
        <authorList>
            <person name="Goeker M."/>
        </authorList>
    </citation>
    <scope>NUCLEOTIDE SEQUENCE [LARGE SCALE GENOMIC DNA]</scope>
    <source>
        <strain evidence="2 3">VM1</strain>
    </source>
</reference>
<evidence type="ECO:0000313" key="3">
    <source>
        <dbReference type="Proteomes" id="UP000280842"/>
    </source>
</evidence>
<gene>
    <name evidence="2" type="ORF">CLV39_0369</name>
</gene>
<dbReference type="GO" id="GO:0015627">
    <property type="term" value="C:type II protein secretion system complex"/>
    <property type="evidence" value="ECO:0007669"/>
    <property type="project" value="InterPro"/>
</dbReference>
<comment type="caution">
    <text evidence="2">The sequence shown here is derived from an EMBL/GenBank/DDBJ whole genome shotgun (WGS) entry which is preliminary data.</text>
</comment>
<dbReference type="InterPro" id="IPR007690">
    <property type="entry name" value="T2SS_GspM"/>
</dbReference>
<dbReference type="GO" id="GO:0015628">
    <property type="term" value="P:protein secretion by the type II secretion system"/>
    <property type="evidence" value="ECO:0007669"/>
    <property type="project" value="InterPro"/>
</dbReference>
<accession>A0A3M0BT93</accession>
<name>A0A3M0BT93_9AQUI</name>
<protein>
    <submittedName>
        <fullName evidence="2">General secretion pathway protein M</fullName>
    </submittedName>
</protein>
<dbReference type="Pfam" id="PF04612">
    <property type="entry name" value="T2SSM"/>
    <property type="match status" value="1"/>
</dbReference>
<proteinExistence type="predicted"/>
<dbReference type="EMBL" id="REFO01000010">
    <property type="protein sequence ID" value="RMA97745.1"/>
    <property type="molecule type" value="Genomic_DNA"/>
</dbReference>
<feature type="transmembrane region" description="Helical" evidence="1">
    <location>
        <begin position="17"/>
        <end position="42"/>
    </location>
</feature>
<dbReference type="AlphaFoldDB" id="A0A3M0BT93"/>
<keyword evidence="3" id="KW-1185">Reference proteome</keyword>
<dbReference type="RefSeq" id="WP_121922514.1">
    <property type="nucleotide sequence ID" value="NZ_REFO01000010.1"/>
</dbReference>
<dbReference type="Proteomes" id="UP000280842">
    <property type="component" value="Unassembled WGS sequence"/>
</dbReference>
<dbReference type="OrthoDB" id="14071at2"/>
<keyword evidence="1" id="KW-1133">Transmembrane helix</keyword>
<evidence type="ECO:0000256" key="1">
    <source>
        <dbReference type="SAM" id="Phobius"/>
    </source>
</evidence>
<keyword evidence="1" id="KW-0472">Membrane</keyword>
<evidence type="ECO:0000313" key="2">
    <source>
        <dbReference type="EMBL" id="RMA97745.1"/>
    </source>
</evidence>
<organism evidence="2 3">
    <name type="scientific">Hydrogenothermus marinus</name>
    <dbReference type="NCBI Taxonomy" id="133270"/>
    <lineage>
        <taxon>Bacteria</taxon>
        <taxon>Pseudomonadati</taxon>
        <taxon>Aquificota</taxon>
        <taxon>Aquificia</taxon>
        <taxon>Aquificales</taxon>
        <taxon>Hydrogenothermaceae</taxon>
        <taxon>Hydrogenothermus</taxon>
    </lineage>
</organism>